<reference evidence="3 4" key="1">
    <citation type="submission" date="2020-08" db="EMBL/GenBank/DDBJ databases">
        <title>The Agave Microbiome: Exploring the role of microbial communities in plant adaptations to desert environments.</title>
        <authorList>
            <person name="Partida-Martinez L.P."/>
        </authorList>
    </citation>
    <scope>NUCLEOTIDE SEQUENCE [LARGE SCALE GENOMIC DNA]</scope>
    <source>
        <strain evidence="3 4">AS3.12</strain>
    </source>
</reference>
<feature type="region of interest" description="Disordered" evidence="1">
    <location>
        <begin position="40"/>
        <end position="68"/>
    </location>
</feature>
<dbReference type="EMBL" id="JACHBU010000002">
    <property type="protein sequence ID" value="MBB6507718.1"/>
    <property type="molecule type" value="Genomic_DNA"/>
</dbReference>
<name>A0A7X0JHK9_9HYPH</name>
<sequence length="535" mass="54685">MTNVAGASVKAVSDGQVGTLFGKASPQNGEAGEFAQVLTDADADAGKSTENGTAVAEDGSGTGKISLGSSRFKTLTDLTSLAANFKPTEPADTAAPSAATLVQAAAELPVAAPQVDVPHPVAQPVPAPSVDEAVKEELVGQALPEEIPGQDQSDSLNQTGNIKQTGSPDKAGGQIDVTQMVAIATKRVTTVAGDDGKAKIADVLSKDVPDDECQGAALATAVPDSTAALSTAALLNLTASVETGNPAQSADIAALSAMISVTETWMSNDKTDASMPSDDTDAATSFDFLDTGEAEPQTDVKSYCFQKAGDAIAAVSLSIVTGADGGSDLQDSLPGTANTETVTVLDSRRYLGFGVGENASNLLSAASSNREWTAAMQPSSALTDPTRTSGTGSVVNTLKLQLTPDNLGTVTAHMRLVGDQLSIHLTVHSSMAYRELSDDSKPMLDALRAQGFNVDQVTVSMAPSTDSSNSSADQQQGGSGAQTQQQLARDGEAARQQGQAQGGRSNDSNRNDMEKRNETVVETDIGSTGTGDIYL</sequence>
<evidence type="ECO:0000313" key="3">
    <source>
        <dbReference type="EMBL" id="MBB6507718.1"/>
    </source>
</evidence>
<gene>
    <name evidence="3" type="ORF">F4695_001050</name>
</gene>
<evidence type="ECO:0000256" key="1">
    <source>
        <dbReference type="SAM" id="MobiDB-lite"/>
    </source>
</evidence>
<evidence type="ECO:0000313" key="4">
    <source>
        <dbReference type="Proteomes" id="UP000585437"/>
    </source>
</evidence>
<feature type="region of interest" description="Disordered" evidence="1">
    <location>
        <begin position="461"/>
        <end position="535"/>
    </location>
</feature>
<dbReference type="AlphaFoldDB" id="A0A7X0JHK9"/>
<feature type="domain" description="Flagellar hook-length control protein-like C-terminal" evidence="2">
    <location>
        <begin position="395"/>
        <end position="465"/>
    </location>
</feature>
<proteinExistence type="predicted"/>
<evidence type="ECO:0000259" key="2">
    <source>
        <dbReference type="Pfam" id="PF02120"/>
    </source>
</evidence>
<feature type="compositionally biased region" description="Basic and acidic residues" evidence="1">
    <location>
        <begin position="507"/>
        <end position="519"/>
    </location>
</feature>
<feature type="region of interest" description="Disordered" evidence="1">
    <location>
        <begin position="145"/>
        <end position="173"/>
    </location>
</feature>
<dbReference type="InterPro" id="IPR038610">
    <property type="entry name" value="FliK-like_C_sf"/>
</dbReference>
<dbReference type="CDD" id="cd17470">
    <property type="entry name" value="T3SS_Flik_C"/>
    <property type="match status" value="1"/>
</dbReference>
<keyword evidence="4" id="KW-1185">Reference proteome</keyword>
<dbReference type="InterPro" id="IPR021136">
    <property type="entry name" value="Flagellar_hook_control-like_C"/>
</dbReference>
<dbReference type="RefSeq" id="WP_184654064.1">
    <property type="nucleotide sequence ID" value="NZ_JACHBU010000002.1"/>
</dbReference>
<dbReference type="Gene3D" id="3.30.750.140">
    <property type="match status" value="1"/>
</dbReference>
<comment type="caution">
    <text evidence="3">The sequence shown here is derived from an EMBL/GenBank/DDBJ whole genome shotgun (WGS) entry which is preliminary data.</text>
</comment>
<feature type="compositionally biased region" description="Polar residues" evidence="1">
    <location>
        <begin position="150"/>
        <end position="167"/>
    </location>
</feature>
<organism evidence="3 4">
    <name type="scientific">Rhizobium soli</name>
    <dbReference type="NCBI Taxonomy" id="424798"/>
    <lineage>
        <taxon>Bacteria</taxon>
        <taxon>Pseudomonadati</taxon>
        <taxon>Pseudomonadota</taxon>
        <taxon>Alphaproteobacteria</taxon>
        <taxon>Hyphomicrobiales</taxon>
        <taxon>Rhizobiaceae</taxon>
        <taxon>Rhizobium/Agrobacterium group</taxon>
        <taxon>Rhizobium</taxon>
    </lineage>
</organism>
<feature type="compositionally biased region" description="Low complexity" evidence="1">
    <location>
        <begin position="464"/>
        <end position="504"/>
    </location>
</feature>
<dbReference type="Proteomes" id="UP000585437">
    <property type="component" value="Unassembled WGS sequence"/>
</dbReference>
<accession>A0A7X0JHK9</accession>
<dbReference type="Pfam" id="PF02120">
    <property type="entry name" value="Flg_hook"/>
    <property type="match status" value="1"/>
</dbReference>
<protein>
    <submittedName>
        <fullName evidence="3">Chemotaxis protein MotD</fullName>
    </submittedName>
</protein>